<evidence type="ECO:0000313" key="7">
    <source>
        <dbReference type="EMBL" id="EHO77593.1"/>
    </source>
</evidence>
<comment type="subcellular location">
    <subcellularLocation>
        <location evidence="1">Cell membrane</location>
        <topology evidence="1">Multi-pass membrane protein</topology>
    </subcellularLocation>
</comment>
<dbReference type="AlphaFoldDB" id="H1HFS0"/>
<evidence type="ECO:0000256" key="2">
    <source>
        <dbReference type="ARBA" id="ARBA00022475"/>
    </source>
</evidence>
<feature type="transmembrane region" description="Helical" evidence="6">
    <location>
        <begin position="88"/>
        <end position="110"/>
    </location>
</feature>
<reference evidence="7 8" key="1">
    <citation type="submission" date="2011-12" db="EMBL/GenBank/DDBJ databases">
        <title>The Genome Sequence of Fusobacterium nucleatum subsp. animalis OT 420.</title>
        <authorList>
            <consortium name="The Broad Institute Genome Sequencing Platform"/>
            <person name="Earl A."/>
            <person name="Ward D."/>
            <person name="Feldgarden M."/>
            <person name="Gevers D."/>
            <person name="Izard J."/>
            <person name="Blanton J.M."/>
            <person name="Mathney J."/>
            <person name="Tanner A.C."/>
            <person name="Dewhirst F.E."/>
            <person name="Young S.K."/>
            <person name="Zeng Q."/>
            <person name="Gargeya S."/>
            <person name="Fitzgerald M."/>
            <person name="Haas B."/>
            <person name="Abouelleil A."/>
            <person name="Alvarado L."/>
            <person name="Arachchi H.M."/>
            <person name="Berlin A."/>
            <person name="Chapman S.B."/>
            <person name="Gearin G."/>
            <person name="Goldberg J."/>
            <person name="Griggs A."/>
            <person name="Gujja S."/>
            <person name="Hansen M."/>
            <person name="Heiman D."/>
            <person name="Howarth C."/>
            <person name="Larimer J."/>
            <person name="Lui A."/>
            <person name="MacDonald P.J.P."/>
            <person name="McCowen C."/>
            <person name="Montmayeur A."/>
            <person name="Murphy C."/>
            <person name="Neiman D."/>
            <person name="Pearson M."/>
            <person name="Priest M."/>
            <person name="Roberts A."/>
            <person name="Saif S."/>
            <person name="Shea T."/>
            <person name="Sisk P."/>
            <person name="Stolte C."/>
            <person name="Sykes S."/>
            <person name="Wortman J."/>
            <person name="Nusbaum C."/>
            <person name="Birren B."/>
        </authorList>
    </citation>
    <scope>NUCLEOTIDE SEQUENCE [LARGE SCALE GENOMIC DNA]</scope>
    <source>
        <strain evidence="8">F0419</strain>
    </source>
</reference>
<gene>
    <name evidence="7" type="ORF">HMPREF9942_01321</name>
</gene>
<protein>
    <submittedName>
        <fullName evidence="7">Uncharacterized protein</fullName>
    </submittedName>
</protein>
<dbReference type="Proteomes" id="UP000004565">
    <property type="component" value="Unassembled WGS sequence"/>
</dbReference>
<feature type="transmembrane region" description="Helical" evidence="6">
    <location>
        <begin position="348"/>
        <end position="367"/>
    </location>
</feature>
<dbReference type="GO" id="GO:0005886">
    <property type="term" value="C:plasma membrane"/>
    <property type="evidence" value="ECO:0007669"/>
    <property type="project" value="UniProtKB-SubCell"/>
</dbReference>
<dbReference type="EMBL" id="AGEH01000014">
    <property type="protein sequence ID" value="EHO77593.1"/>
    <property type="molecule type" value="Genomic_DNA"/>
</dbReference>
<dbReference type="PANTHER" id="PTHR30250:SF11">
    <property type="entry name" value="O-ANTIGEN TRANSPORTER-RELATED"/>
    <property type="match status" value="1"/>
</dbReference>
<dbReference type="RefSeq" id="WP_005910066.1">
    <property type="nucleotide sequence ID" value="NZ_AKCE01000001.1"/>
</dbReference>
<feature type="transmembrane region" description="Helical" evidence="6">
    <location>
        <begin position="130"/>
        <end position="153"/>
    </location>
</feature>
<keyword evidence="5 6" id="KW-0472">Membrane</keyword>
<feature type="transmembrane region" description="Helical" evidence="6">
    <location>
        <begin position="471"/>
        <end position="491"/>
    </location>
</feature>
<feature type="transmembrane region" description="Helical" evidence="6">
    <location>
        <begin position="189"/>
        <end position="208"/>
    </location>
</feature>
<proteinExistence type="predicted"/>
<evidence type="ECO:0000256" key="1">
    <source>
        <dbReference type="ARBA" id="ARBA00004651"/>
    </source>
</evidence>
<comment type="caution">
    <text evidence="7">The sequence shown here is derived from an EMBL/GenBank/DDBJ whole genome shotgun (WGS) entry which is preliminary data.</text>
</comment>
<feature type="transmembrane region" description="Helical" evidence="6">
    <location>
        <begin position="228"/>
        <end position="246"/>
    </location>
</feature>
<feature type="transmembrane region" description="Helical" evidence="6">
    <location>
        <begin position="446"/>
        <end position="465"/>
    </location>
</feature>
<feature type="transmembrane region" description="Helical" evidence="6">
    <location>
        <begin position="12"/>
        <end position="37"/>
    </location>
</feature>
<accession>H1HFS0</accession>
<keyword evidence="2" id="KW-1003">Cell membrane</keyword>
<keyword evidence="3 6" id="KW-0812">Transmembrane</keyword>
<evidence type="ECO:0000313" key="8">
    <source>
        <dbReference type="Proteomes" id="UP000004565"/>
    </source>
</evidence>
<feature type="transmembrane region" description="Helical" evidence="6">
    <location>
        <begin position="316"/>
        <end position="336"/>
    </location>
</feature>
<feature type="transmembrane region" description="Helical" evidence="6">
    <location>
        <begin position="43"/>
        <end position="67"/>
    </location>
</feature>
<keyword evidence="4 6" id="KW-1133">Transmembrane helix</keyword>
<dbReference type="PATRIC" id="fig|999414.3.peg.1318"/>
<dbReference type="PANTHER" id="PTHR30250">
    <property type="entry name" value="PST FAMILY PREDICTED COLANIC ACID TRANSPORTER"/>
    <property type="match status" value="1"/>
</dbReference>
<sequence length="509" mass="58235">MNKSNREIKIGILISYITMILGIISQFIVTPILLRIIGNNEYGLYTLVLSVVNYLNLFNFGLGHAYVRFFYKLLKEGNKNKISSLNTTFFLIFFIGGILTTLICLFIYLNPEIILKTESDIQILLKVKKLVFIMSILVFTTFLNIVFNCYLTAKERFIYQNSLNLIKAILTPILTIIIVIIGYGINGIAISNVIVGILILILSIFYCVKKINMEFSAKILKLRVLKEIGAFSSFIFLQMIMDQILWNIDLLLLSKYANLEEVARYSIAGQFNGYFILIATNISKVLVTKVNKIIFSQKIKGKNEKLETLMIRTGRTQLYILGFIFVSFILLGKQFIDIWLGKNYIQTYYISIILLGTIVLPLSQSVGPEIERAKNKQKFMCVVGILLAIANIFVSIPLIKIYGGIGAAIGTGIVLVVGFLIIRNIFYKYFLNLNVLKVLKNIYKIIPALIIFYFIGELVLKFFVIDKIIEFIMVGSLLTIIYLIIVWFFSFNKDEKQLFRNILKNFKRG</sequence>
<evidence type="ECO:0000256" key="3">
    <source>
        <dbReference type="ARBA" id="ARBA00022692"/>
    </source>
</evidence>
<evidence type="ECO:0000256" key="5">
    <source>
        <dbReference type="ARBA" id="ARBA00023136"/>
    </source>
</evidence>
<organism evidence="7 8">
    <name type="scientific">Fusobacterium animalis F0419</name>
    <dbReference type="NCBI Taxonomy" id="999414"/>
    <lineage>
        <taxon>Bacteria</taxon>
        <taxon>Fusobacteriati</taxon>
        <taxon>Fusobacteriota</taxon>
        <taxon>Fusobacteriia</taxon>
        <taxon>Fusobacteriales</taxon>
        <taxon>Fusobacteriaceae</taxon>
        <taxon>Fusobacterium</taxon>
    </lineage>
</organism>
<feature type="transmembrane region" description="Helical" evidence="6">
    <location>
        <begin position="165"/>
        <end position="183"/>
    </location>
</feature>
<evidence type="ECO:0000256" key="6">
    <source>
        <dbReference type="SAM" id="Phobius"/>
    </source>
</evidence>
<evidence type="ECO:0000256" key="4">
    <source>
        <dbReference type="ARBA" id="ARBA00022989"/>
    </source>
</evidence>
<feature type="transmembrane region" description="Helical" evidence="6">
    <location>
        <begin position="405"/>
        <end position="426"/>
    </location>
</feature>
<feature type="transmembrane region" description="Helical" evidence="6">
    <location>
        <begin position="379"/>
        <end position="399"/>
    </location>
</feature>
<dbReference type="HOGENOM" id="CLU_040010_0_0_0"/>
<dbReference type="InterPro" id="IPR050833">
    <property type="entry name" value="Poly_Biosynth_Transport"/>
</dbReference>
<name>H1HFS0_9FUSO</name>
<feature type="transmembrane region" description="Helical" evidence="6">
    <location>
        <begin position="274"/>
        <end position="295"/>
    </location>
</feature>
<dbReference type="Pfam" id="PF13440">
    <property type="entry name" value="Polysacc_synt_3"/>
    <property type="match status" value="1"/>
</dbReference>